<evidence type="ECO:0000313" key="1">
    <source>
        <dbReference type="EMBL" id="KAH3790209.1"/>
    </source>
</evidence>
<reference evidence="1" key="2">
    <citation type="submission" date="2020-11" db="EMBL/GenBank/DDBJ databases">
        <authorList>
            <person name="McCartney M.A."/>
            <person name="Auch B."/>
            <person name="Kono T."/>
            <person name="Mallez S."/>
            <person name="Becker A."/>
            <person name="Gohl D.M."/>
            <person name="Silverstein K.A.T."/>
            <person name="Koren S."/>
            <person name="Bechman K.B."/>
            <person name="Herman A."/>
            <person name="Abrahante J.E."/>
            <person name="Garbe J."/>
        </authorList>
    </citation>
    <scope>NUCLEOTIDE SEQUENCE</scope>
    <source>
        <strain evidence="1">Duluth1</strain>
        <tissue evidence="1">Whole animal</tissue>
    </source>
</reference>
<dbReference type="EMBL" id="JAIWYP010000008">
    <property type="protein sequence ID" value="KAH3790209.1"/>
    <property type="molecule type" value="Genomic_DNA"/>
</dbReference>
<comment type="caution">
    <text evidence="1">The sequence shown here is derived from an EMBL/GenBank/DDBJ whole genome shotgun (WGS) entry which is preliminary data.</text>
</comment>
<evidence type="ECO:0000313" key="2">
    <source>
        <dbReference type="Proteomes" id="UP000828390"/>
    </source>
</evidence>
<name>A0A9D4F0K9_DREPO</name>
<dbReference type="Proteomes" id="UP000828390">
    <property type="component" value="Unassembled WGS sequence"/>
</dbReference>
<accession>A0A9D4F0K9</accession>
<sequence>MGIVSNFHGNQEDNVTCRKAQNIIWTNIVTKIHEDRKINVTSRVLKIIYYSNIRKNAPPPGSHVFQPIVTIFELIQDIIKAYILAKFYEDWNINVASTELTRQMLTAHDGHKAITKAHHEHSIKLLQPKHLYADKVMPLPTTAADWAQIAYCVRGSRYFPHTIVVLLRCPASSADIGGRGAASDAQLWNESDLKAAADNGDLDLPEPEALTHDTEDRLAPYGSVRIAFPMEIV</sequence>
<reference evidence="1" key="1">
    <citation type="journal article" date="2019" name="bioRxiv">
        <title>The Genome of the Zebra Mussel, Dreissena polymorpha: A Resource for Invasive Species Research.</title>
        <authorList>
            <person name="McCartney M.A."/>
            <person name="Auch B."/>
            <person name="Kono T."/>
            <person name="Mallez S."/>
            <person name="Zhang Y."/>
            <person name="Obille A."/>
            <person name="Becker A."/>
            <person name="Abrahante J.E."/>
            <person name="Garbe J."/>
            <person name="Badalamenti J.P."/>
            <person name="Herman A."/>
            <person name="Mangelson H."/>
            <person name="Liachko I."/>
            <person name="Sullivan S."/>
            <person name="Sone E.D."/>
            <person name="Koren S."/>
            <person name="Silverstein K.A.T."/>
            <person name="Beckman K.B."/>
            <person name="Gohl D.M."/>
        </authorList>
    </citation>
    <scope>NUCLEOTIDE SEQUENCE</scope>
    <source>
        <strain evidence="1">Duluth1</strain>
        <tissue evidence="1">Whole animal</tissue>
    </source>
</reference>
<keyword evidence="2" id="KW-1185">Reference proteome</keyword>
<organism evidence="1 2">
    <name type="scientific">Dreissena polymorpha</name>
    <name type="common">Zebra mussel</name>
    <name type="synonym">Mytilus polymorpha</name>
    <dbReference type="NCBI Taxonomy" id="45954"/>
    <lineage>
        <taxon>Eukaryota</taxon>
        <taxon>Metazoa</taxon>
        <taxon>Spiralia</taxon>
        <taxon>Lophotrochozoa</taxon>
        <taxon>Mollusca</taxon>
        <taxon>Bivalvia</taxon>
        <taxon>Autobranchia</taxon>
        <taxon>Heteroconchia</taxon>
        <taxon>Euheterodonta</taxon>
        <taxon>Imparidentia</taxon>
        <taxon>Neoheterodontei</taxon>
        <taxon>Myida</taxon>
        <taxon>Dreissenoidea</taxon>
        <taxon>Dreissenidae</taxon>
        <taxon>Dreissena</taxon>
    </lineage>
</organism>
<protein>
    <submittedName>
        <fullName evidence="1">Uncharacterized protein</fullName>
    </submittedName>
</protein>
<dbReference type="AlphaFoldDB" id="A0A9D4F0K9"/>
<proteinExistence type="predicted"/>
<gene>
    <name evidence="1" type="ORF">DPMN_168405</name>
</gene>